<keyword evidence="2" id="KW-0472">Membrane</keyword>
<keyword evidence="2" id="KW-1133">Transmembrane helix</keyword>
<protein>
    <submittedName>
        <fullName evidence="3">Uncharacterized protein</fullName>
    </submittedName>
</protein>
<proteinExistence type="predicted"/>
<evidence type="ECO:0000313" key="3">
    <source>
        <dbReference type="EMBL" id="ODC03905.1"/>
    </source>
</evidence>
<name>A0A1E2VB77_9GAMM</name>
<comment type="caution">
    <text evidence="3">The sequence shown here is derived from an EMBL/GenBank/DDBJ whole genome shotgun (WGS) entry which is preliminary data.</text>
</comment>
<dbReference type="Proteomes" id="UP000094291">
    <property type="component" value="Unassembled WGS sequence"/>
</dbReference>
<dbReference type="RefSeq" id="WP_068998536.1">
    <property type="nucleotide sequence ID" value="NZ_MDTQ01000001.1"/>
</dbReference>
<feature type="transmembrane region" description="Helical" evidence="2">
    <location>
        <begin position="6"/>
        <end position="28"/>
    </location>
</feature>
<evidence type="ECO:0000256" key="1">
    <source>
        <dbReference type="SAM" id="MobiDB-lite"/>
    </source>
</evidence>
<keyword evidence="4" id="KW-1185">Reference proteome</keyword>
<evidence type="ECO:0000256" key="2">
    <source>
        <dbReference type="SAM" id="Phobius"/>
    </source>
</evidence>
<organism evidence="3 4">
    <name type="scientific">Terasakiispira papahanaumokuakeensis</name>
    <dbReference type="NCBI Taxonomy" id="197479"/>
    <lineage>
        <taxon>Bacteria</taxon>
        <taxon>Pseudomonadati</taxon>
        <taxon>Pseudomonadota</taxon>
        <taxon>Gammaproteobacteria</taxon>
        <taxon>Oceanospirillales</taxon>
        <taxon>Terasakiispira</taxon>
    </lineage>
</organism>
<feature type="compositionally biased region" description="Basic and acidic residues" evidence="1">
    <location>
        <begin position="212"/>
        <end position="221"/>
    </location>
</feature>
<accession>A0A1E2VB77</accession>
<dbReference type="STRING" id="197479.BFW38_10470"/>
<dbReference type="AlphaFoldDB" id="A0A1E2VB77"/>
<gene>
    <name evidence="3" type="ORF">BFW38_10470</name>
</gene>
<evidence type="ECO:0000313" key="4">
    <source>
        <dbReference type="Proteomes" id="UP000094291"/>
    </source>
</evidence>
<keyword evidence="2" id="KW-0812">Transmembrane</keyword>
<dbReference type="EMBL" id="MDTQ01000001">
    <property type="protein sequence ID" value="ODC03905.1"/>
    <property type="molecule type" value="Genomic_DNA"/>
</dbReference>
<sequence length="253" mass="27183">MTLTPLAVLILVQLGLILLGLNIFQWFIQRQLKRELASRPAATGHDQPRSAAQSPSFDPEQAQLYLNRLHLNAETLQQSGDERTTLSQEQRELSEALASLLGLSLTAVATAPAAGNAVAAASQNEAAAIPQEDLTMALDDLEPPEDFVDDLPEDGAEDLPTIPDDDLMGLDVDLPDAPAQEEDESGDLLSQGELDDALAGLSLDNSAPITEEDTKKEKGELPEDALAASLDDLDEFDFGQLEEALMKDDNSKL</sequence>
<feature type="region of interest" description="Disordered" evidence="1">
    <location>
        <begin position="152"/>
        <end position="224"/>
    </location>
</feature>
<feature type="compositionally biased region" description="Acidic residues" evidence="1">
    <location>
        <begin position="152"/>
        <end position="168"/>
    </location>
</feature>
<reference evidence="3 4" key="1">
    <citation type="submission" date="2016-08" db="EMBL/GenBank/DDBJ databases">
        <authorList>
            <person name="Seilhamer J.J."/>
        </authorList>
    </citation>
    <scope>NUCLEOTIDE SEQUENCE [LARGE SCALE GENOMIC DNA]</scope>
    <source>
        <strain evidence="3 4">PH27A</strain>
    </source>
</reference>